<evidence type="ECO:0000256" key="4">
    <source>
        <dbReference type="PROSITE-ProRule" id="PRU00601"/>
    </source>
</evidence>
<dbReference type="GO" id="GO:0008270">
    <property type="term" value="F:zinc ion binding"/>
    <property type="evidence" value="ECO:0007669"/>
    <property type="project" value="UniProtKB-KW"/>
</dbReference>
<feature type="domain" description="CHY-type" evidence="6">
    <location>
        <begin position="125"/>
        <end position="201"/>
    </location>
</feature>
<dbReference type="Proteomes" id="UP001150941">
    <property type="component" value="Unassembled WGS sequence"/>
</dbReference>
<evidence type="ECO:0000313" key="8">
    <source>
        <dbReference type="Proteomes" id="UP001150941"/>
    </source>
</evidence>
<dbReference type="AlphaFoldDB" id="A0A9W9NNT8"/>
<evidence type="ECO:0000256" key="5">
    <source>
        <dbReference type="SAM" id="MobiDB-lite"/>
    </source>
</evidence>
<dbReference type="GO" id="GO:0045041">
    <property type="term" value="P:protein import into mitochondrial intermembrane space"/>
    <property type="evidence" value="ECO:0007669"/>
    <property type="project" value="TreeGrafter"/>
</dbReference>
<feature type="compositionally biased region" description="Basic and acidic residues" evidence="5">
    <location>
        <begin position="76"/>
        <end position="100"/>
    </location>
</feature>
<evidence type="ECO:0000259" key="6">
    <source>
        <dbReference type="PROSITE" id="PS51266"/>
    </source>
</evidence>
<organism evidence="7 8">
    <name type="scientific">Penicillium chermesinum</name>
    <dbReference type="NCBI Taxonomy" id="63820"/>
    <lineage>
        <taxon>Eukaryota</taxon>
        <taxon>Fungi</taxon>
        <taxon>Dikarya</taxon>
        <taxon>Ascomycota</taxon>
        <taxon>Pezizomycotina</taxon>
        <taxon>Eurotiomycetes</taxon>
        <taxon>Eurotiomycetidae</taxon>
        <taxon>Eurotiales</taxon>
        <taxon>Aspergillaceae</taxon>
        <taxon>Penicillium</taxon>
    </lineage>
</organism>
<dbReference type="SUPFAM" id="SSF161219">
    <property type="entry name" value="CHY zinc finger-like"/>
    <property type="match status" value="1"/>
</dbReference>
<keyword evidence="1" id="KW-0479">Metal-binding</keyword>
<dbReference type="EMBL" id="JAPQKS010000006">
    <property type="protein sequence ID" value="KAJ5223305.1"/>
    <property type="molecule type" value="Genomic_DNA"/>
</dbReference>
<reference evidence="7" key="2">
    <citation type="journal article" date="2023" name="IMA Fungus">
        <title>Comparative genomic study of the Penicillium genus elucidates a diverse pangenome and 15 lateral gene transfer events.</title>
        <authorList>
            <person name="Petersen C."/>
            <person name="Sorensen T."/>
            <person name="Nielsen M.R."/>
            <person name="Sondergaard T.E."/>
            <person name="Sorensen J.L."/>
            <person name="Fitzpatrick D.A."/>
            <person name="Frisvad J.C."/>
            <person name="Nielsen K.L."/>
        </authorList>
    </citation>
    <scope>NUCLEOTIDE SEQUENCE</scope>
    <source>
        <strain evidence="7">IBT 19713</strain>
    </source>
</reference>
<dbReference type="PANTHER" id="PTHR28082">
    <property type="entry name" value="ZINC FINGER PROTEIN"/>
    <property type="match status" value="1"/>
</dbReference>
<sequence length="252" mass="28637">MLEPMGSVLGGFLLYDWKIRETLYSELTGAVDGRGFQSATIGRKRASVAGILVSFITQRKYGTSQAYNAAQRPNGKTKDFKSASCGKESESAGQVEERNGRSAVPARRSPPRSLFFLDFYRSTHAHLHPAMCKHILNAQVAIRSPCCRKWFDCAECHQEQEAHMLQKSQEMVFACKKCRKCFRKDAAEFEDSDEYCPHCDNHFVIEAVTPKPSLHVEGDDARMDNRMLKDERIRADQERSIFNFKDISDRLG</sequence>
<name>A0A9W9NNT8_9EURO</name>
<proteinExistence type="predicted"/>
<dbReference type="GO" id="GO:0005758">
    <property type="term" value="C:mitochondrial intermembrane space"/>
    <property type="evidence" value="ECO:0007669"/>
    <property type="project" value="TreeGrafter"/>
</dbReference>
<feature type="region of interest" description="Disordered" evidence="5">
    <location>
        <begin position="67"/>
        <end position="108"/>
    </location>
</feature>
<comment type="caution">
    <text evidence="7">The sequence shown here is derived from an EMBL/GenBank/DDBJ whole genome shotgun (WGS) entry which is preliminary data.</text>
</comment>
<dbReference type="OrthoDB" id="411372at2759"/>
<keyword evidence="8" id="KW-1185">Reference proteome</keyword>
<keyword evidence="2 4" id="KW-0863">Zinc-finger</keyword>
<evidence type="ECO:0000256" key="3">
    <source>
        <dbReference type="ARBA" id="ARBA00022833"/>
    </source>
</evidence>
<evidence type="ECO:0000256" key="2">
    <source>
        <dbReference type="ARBA" id="ARBA00022771"/>
    </source>
</evidence>
<dbReference type="InterPro" id="IPR008913">
    <property type="entry name" value="Znf_CHY"/>
</dbReference>
<gene>
    <name evidence="7" type="ORF">N7468_007847</name>
</gene>
<evidence type="ECO:0000256" key="1">
    <source>
        <dbReference type="ARBA" id="ARBA00022723"/>
    </source>
</evidence>
<reference evidence="7" key="1">
    <citation type="submission" date="2022-11" db="EMBL/GenBank/DDBJ databases">
        <authorList>
            <person name="Petersen C."/>
        </authorList>
    </citation>
    <scope>NUCLEOTIDE SEQUENCE</scope>
    <source>
        <strain evidence="7">IBT 19713</strain>
    </source>
</reference>
<protein>
    <recommendedName>
        <fullName evidence="6">CHY-type domain-containing protein</fullName>
    </recommendedName>
</protein>
<accession>A0A9W9NNT8</accession>
<evidence type="ECO:0000313" key="7">
    <source>
        <dbReference type="EMBL" id="KAJ5223305.1"/>
    </source>
</evidence>
<dbReference type="InterPro" id="IPR037274">
    <property type="entry name" value="Znf_CHY_sf"/>
</dbReference>
<dbReference type="RefSeq" id="XP_058327488.1">
    <property type="nucleotide sequence ID" value="XM_058477143.1"/>
</dbReference>
<dbReference type="PANTHER" id="PTHR28082:SF2">
    <property type="entry name" value="CHY-TYPE DOMAIN-CONTAINING PROTEIN"/>
    <property type="match status" value="1"/>
</dbReference>
<dbReference type="GeneID" id="83204446"/>
<dbReference type="InterPro" id="IPR052604">
    <property type="entry name" value="Mito_Tim_assembly_helper"/>
</dbReference>
<dbReference type="Pfam" id="PF05495">
    <property type="entry name" value="zf-CHY"/>
    <property type="match status" value="1"/>
</dbReference>
<keyword evidence="3" id="KW-0862">Zinc</keyword>
<dbReference type="PROSITE" id="PS51266">
    <property type="entry name" value="ZF_CHY"/>
    <property type="match status" value="1"/>
</dbReference>